<dbReference type="PROSITE" id="PS50929">
    <property type="entry name" value="ABC_TM1F"/>
    <property type="match status" value="1"/>
</dbReference>
<keyword evidence="4 7" id="KW-1133">Transmembrane helix</keyword>
<feature type="region of interest" description="Disordered" evidence="6">
    <location>
        <begin position="1"/>
        <end position="23"/>
    </location>
</feature>
<dbReference type="RefSeq" id="WP_077992922.1">
    <property type="nucleotide sequence ID" value="NZ_CP015625.1"/>
</dbReference>
<dbReference type="InterPro" id="IPR003439">
    <property type="entry name" value="ABC_transporter-like_ATP-bd"/>
</dbReference>
<proteinExistence type="predicted"/>
<dbReference type="GO" id="GO:0140359">
    <property type="term" value="F:ABC-type transporter activity"/>
    <property type="evidence" value="ECO:0007669"/>
    <property type="project" value="InterPro"/>
</dbReference>
<dbReference type="SUPFAM" id="SSF90123">
    <property type="entry name" value="ABC transporter transmembrane region"/>
    <property type="match status" value="1"/>
</dbReference>
<keyword evidence="11" id="KW-1185">Reference proteome</keyword>
<feature type="domain" description="ABC transmembrane type-1" evidence="9">
    <location>
        <begin position="59"/>
        <end position="358"/>
    </location>
</feature>
<dbReference type="GO" id="GO:0005886">
    <property type="term" value="C:plasma membrane"/>
    <property type="evidence" value="ECO:0007669"/>
    <property type="project" value="UniProtKB-SubCell"/>
</dbReference>
<evidence type="ECO:0000256" key="7">
    <source>
        <dbReference type="SAM" id="Phobius"/>
    </source>
</evidence>
<dbReference type="AlphaFoldDB" id="A0A1U9MII2"/>
<reference evidence="10 11" key="1">
    <citation type="submission" date="2016-11" db="EMBL/GenBank/DDBJ databases">
        <title>Comparative genomics of Bartonella apis.</title>
        <authorList>
            <person name="Engel P."/>
        </authorList>
    </citation>
    <scope>NUCLEOTIDE SEQUENCE [LARGE SCALE GENOMIC DNA]</scope>
    <source>
        <strain evidence="10 11">BBC0122</strain>
    </source>
</reference>
<dbReference type="OrthoDB" id="9810134at2"/>
<dbReference type="PROSITE" id="PS50893">
    <property type="entry name" value="ABC_TRANSPORTER_2"/>
    <property type="match status" value="1"/>
</dbReference>
<keyword evidence="3 7" id="KW-0812">Transmembrane</keyword>
<dbReference type="InterPro" id="IPR036640">
    <property type="entry name" value="ABC1_TM_sf"/>
</dbReference>
<evidence type="ECO:0000313" key="11">
    <source>
        <dbReference type="Proteomes" id="UP000189632"/>
    </source>
</evidence>
<dbReference type="EMBL" id="CP015625">
    <property type="protein sequence ID" value="AQT47714.1"/>
    <property type="molecule type" value="Genomic_DNA"/>
</dbReference>
<evidence type="ECO:0000256" key="4">
    <source>
        <dbReference type="ARBA" id="ARBA00022989"/>
    </source>
</evidence>
<name>A0A1U9MII2_9HYPH</name>
<evidence type="ECO:0000259" key="9">
    <source>
        <dbReference type="PROSITE" id="PS50929"/>
    </source>
</evidence>
<feature type="transmembrane region" description="Helical" evidence="7">
    <location>
        <begin position="54"/>
        <end position="75"/>
    </location>
</feature>
<evidence type="ECO:0000313" key="10">
    <source>
        <dbReference type="EMBL" id="AQT47714.1"/>
    </source>
</evidence>
<dbReference type="Gene3D" id="1.20.1560.10">
    <property type="entry name" value="ABC transporter type 1, transmembrane domain"/>
    <property type="match status" value="1"/>
</dbReference>
<dbReference type="GO" id="GO:0005524">
    <property type="term" value="F:ATP binding"/>
    <property type="evidence" value="ECO:0007669"/>
    <property type="project" value="UniProtKB-KW"/>
</dbReference>
<comment type="subcellular location">
    <subcellularLocation>
        <location evidence="1">Cell membrane</location>
        <topology evidence="1">Multi-pass membrane protein</topology>
    </subcellularLocation>
</comment>
<sequence>MAKNGSDKDDVMPDNPVDAAPGSLREGIVKNTRFSHQAKILYIAFWHSHTRNTLIATFLGILVLIILIGRGQLQINEWTKDFWNAISRKDLHEFVFQLGVFFVIASVLLIFNIVQTFLNQYLKMKLREGLTDDLISQWMQPKRAFRLTMAGEVGVNPDQKLHEDARHLAESTADLGINLLQASVTLIIFIPTLWATTAGFVFSFSGYSFPLPGYMIWAVLLYVGAASFLTWFVARNLVTINANRYAREADLRAALMHTNRSIDSITLMGAEKDEKRYLDGRVQNVLNAIWHIVVATTKLTGITAGYGWVSNVAPYIIASPIYFGGGIDLGGLQAAVQAFNQAHQSLRWFVDNYGALADWRATMLRVATFRQAVVQMDDVDRLKGEHIVVKTNDSDIMTFDNLLIRTANGKLTLTPSNLAIKRGQNTLIYAPQDVDKTILYHALAGLWPWGQGTVGLPNSGLPNYIPDAPYIPPGTLRTVLLYPATDKNPTDDEIEHALEITGLSDYFSALDEENVDWEKRLNDVERRSIAFARVLLTNPEWIVANQVMDGIDETVRKRIAAVVFQHLKHTTFVYISRRNDESYLFDVIVEVKFEPSEQALQRNENETSNGRTSASTTNDENTTASRTVPAADAGDKSADNKPENDEPEIK</sequence>
<keyword evidence="5 7" id="KW-0472">Membrane</keyword>
<dbReference type="STRING" id="1686310.BBC0244_016060"/>
<feature type="compositionally biased region" description="Polar residues" evidence="6">
    <location>
        <begin position="598"/>
        <end position="626"/>
    </location>
</feature>
<feature type="domain" description="ABC transporter" evidence="8">
    <location>
        <begin position="397"/>
        <end position="628"/>
    </location>
</feature>
<dbReference type="SUPFAM" id="SSF52540">
    <property type="entry name" value="P-loop containing nucleoside triphosphate hydrolases"/>
    <property type="match status" value="1"/>
</dbReference>
<feature type="compositionally biased region" description="Basic and acidic residues" evidence="6">
    <location>
        <begin position="633"/>
        <end position="650"/>
    </location>
</feature>
<evidence type="ECO:0000259" key="8">
    <source>
        <dbReference type="PROSITE" id="PS50893"/>
    </source>
</evidence>
<evidence type="ECO:0000256" key="2">
    <source>
        <dbReference type="ARBA" id="ARBA00022448"/>
    </source>
</evidence>
<keyword evidence="10" id="KW-0067">ATP-binding</keyword>
<protein>
    <submittedName>
        <fullName evidence="10">ATP-binding cassette transporter</fullName>
    </submittedName>
</protein>
<dbReference type="KEGG" id="bapi:BBC0122_016120"/>
<feature type="transmembrane region" description="Helical" evidence="7">
    <location>
        <begin position="214"/>
        <end position="234"/>
    </location>
</feature>
<dbReference type="GO" id="GO:0016887">
    <property type="term" value="F:ATP hydrolysis activity"/>
    <property type="evidence" value="ECO:0007669"/>
    <property type="project" value="InterPro"/>
</dbReference>
<dbReference type="Gene3D" id="3.40.50.300">
    <property type="entry name" value="P-loop containing nucleotide triphosphate hydrolases"/>
    <property type="match status" value="1"/>
</dbReference>
<keyword evidence="2" id="KW-0813">Transport</keyword>
<dbReference type="PANTHER" id="PTHR11384:SF59">
    <property type="entry name" value="LYSOSOMAL COBALAMIN TRANSPORTER ABCD4"/>
    <property type="match status" value="1"/>
</dbReference>
<dbReference type="PANTHER" id="PTHR11384">
    <property type="entry name" value="ATP-BINDING CASSETTE, SUB-FAMILY D MEMBER"/>
    <property type="match status" value="1"/>
</dbReference>
<feature type="region of interest" description="Disordered" evidence="6">
    <location>
        <begin position="598"/>
        <end position="650"/>
    </location>
</feature>
<evidence type="ECO:0000256" key="1">
    <source>
        <dbReference type="ARBA" id="ARBA00004651"/>
    </source>
</evidence>
<evidence type="ECO:0000256" key="3">
    <source>
        <dbReference type="ARBA" id="ARBA00022692"/>
    </source>
</evidence>
<dbReference type="Proteomes" id="UP000189632">
    <property type="component" value="Chromosome"/>
</dbReference>
<evidence type="ECO:0000256" key="5">
    <source>
        <dbReference type="ARBA" id="ARBA00023136"/>
    </source>
</evidence>
<dbReference type="InterPro" id="IPR011527">
    <property type="entry name" value="ABC1_TM_dom"/>
</dbReference>
<gene>
    <name evidence="10" type="ORF">BBC0122_016120</name>
</gene>
<feature type="transmembrane region" description="Helical" evidence="7">
    <location>
        <begin position="95"/>
        <end position="118"/>
    </location>
</feature>
<feature type="transmembrane region" description="Helical" evidence="7">
    <location>
        <begin position="175"/>
        <end position="194"/>
    </location>
</feature>
<accession>A0A1U9MII2</accession>
<dbReference type="InterPro" id="IPR027417">
    <property type="entry name" value="P-loop_NTPase"/>
</dbReference>
<evidence type="ECO:0000256" key="6">
    <source>
        <dbReference type="SAM" id="MobiDB-lite"/>
    </source>
</evidence>
<organism evidence="10 11">
    <name type="scientific">Bartonella choladocola</name>
    <dbReference type="NCBI Taxonomy" id="2750995"/>
    <lineage>
        <taxon>Bacteria</taxon>
        <taxon>Pseudomonadati</taxon>
        <taxon>Pseudomonadota</taxon>
        <taxon>Alphaproteobacteria</taxon>
        <taxon>Hyphomicrobiales</taxon>
        <taxon>Bartonellaceae</taxon>
        <taxon>Bartonella</taxon>
    </lineage>
</organism>
<dbReference type="Pfam" id="PF06472">
    <property type="entry name" value="ABC_membrane_2"/>
    <property type="match status" value="1"/>
</dbReference>
<dbReference type="InterPro" id="IPR050835">
    <property type="entry name" value="ABC_transporter_sub-D"/>
</dbReference>
<keyword evidence="10" id="KW-0547">Nucleotide-binding</keyword>
<feature type="compositionally biased region" description="Basic and acidic residues" evidence="6">
    <location>
        <begin position="1"/>
        <end position="11"/>
    </location>
</feature>